<keyword evidence="8" id="KW-1185">Reference proteome</keyword>
<feature type="transmembrane region" description="Helical" evidence="5">
    <location>
        <begin position="357"/>
        <end position="377"/>
    </location>
</feature>
<evidence type="ECO:0000259" key="6">
    <source>
        <dbReference type="Pfam" id="PF13906"/>
    </source>
</evidence>
<keyword evidence="4 5" id="KW-0472">Membrane</keyword>
<sequence length="624" mass="68359">MFGCKLITGLTRRKTIDFVVSDSPFNRCMNVFDLTALGLSSLLDAGLYVVIGQIAHSVAGPSTIFSFLIAAISSLLAGLCYAEFSSRISRNGSGYIYTYVAMGEIFAFLAGWCMITEFILGSATLARACSEYIDFLFNGLVYTFFKQEIGAWNLPILGPFPDPLAFGLVIIASLIICSGVKQSKRVMDVTVLCNLLVITFIIFVGSYYADTRNWSSIEKFAPFGWTGILAATPSCFFCFIGFDVIPSASEEAINPSLSVPLSILLSLGVSLFAYIAVIVVLTMMVPYYRLTDLAPIAEAFSARAFGGSKYIVSVGAICSMLSSLLASSFSSPRLLYSVAHDGLIFGCFARVDTERKIPLRAVAVSGSLSAILALLFNMQQLVEMVSMATITTYVMVSISVILSRYQPFKNTSTYEDHGAERTHSWLRFSFSRRKDRDQTNPRDDVTKACNASATELTSTIANVTVTIMILSMSALCVSLRIWIADLANNTEPITICFTTLYAFITVASLVVLGVQPQSTASVSFMIPAVPFLPALSIFINLMLLTMLHSLSYVRFASWMAVGMLVYFLYGYHNSIEGNKPRSMELEFETLPGIPVIETSTNQTQYQPTVPTERFQKTVTTALEE</sequence>
<accession>A0AAD9R7S7</accession>
<feature type="transmembrane region" description="Helical" evidence="5">
    <location>
        <begin position="460"/>
        <end position="483"/>
    </location>
</feature>
<dbReference type="Gene3D" id="1.20.1740.10">
    <property type="entry name" value="Amino acid/polyamine transporter I"/>
    <property type="match status" value="2"/>
</dbReference>
<dbReference type="PANTHER" id="PTHR43243:SF105">
    <property type="entry name" value="CATIONIC AMINO ACID TRANSPORTER C-TERMINAL DOMAIN-CONTAINING PROTEIN"/>
    <property type="match status" value="1"/>
</dbReference>
<feature type="transmembrane region" description="Helical" evidence="5">
    <location>
        <begin position="308"/>
        <end position="327"/>
    </location>
</feature>
<reference evidence="7" key="1">
    <citation type="journal article" date="2023" name="G3 (Bethesda)">
        <title>Whole genome assembly and annotation of the endangered Caribbean coral Acropora cervicornis.</title>
        <authorList>
            <person name="Selwyn J.D."/>
            <person name="Vollmer S.V."/>
        </authorList>
    </citation>
    <scope>NUCLEOTIDE SEQUENCE</scope>
    <source>
        <strain evidence="7">K2</strain>
    </source>
</reference>
<feature type="transmembrane region" description="Helical" evidence="5">
    <location>
        <begin position="63"/>
        <end position="84"/>
    </location>
</feature>
<dbReference type="AlphaFoldDB" id="A0AAD9R7S7"/>
<dbReference type="Pfam" id="PF13906">
    <property type="entry name" value="AA_permease_C"/>
    <property type="match status" value="1"/>
</dbReference>
<dbReference type="PIRSF" id="PIRSF006060">
    <property type="entry name" value="AA_transporter"/>
    <property type="match status" value="1"/>
</dbReference>
<organism evidence="7 8">
    <name type="scientific">Acropora cervicornis</name>
    <name type="common">Staghorn coral</name>
    <dbReference type="NCBI Taxonomy" id="6130"/>
    <lineage>
        <taxon>Eukaryota</taxon>
        <taxon>Metazoa</taxon>
        <taxon>Cnidaria</taxon>
        <taxon>Anthozoa</taxon>
        <taxon>Hexacorallia</taxon>
        <taxon>Scleractinia</taxon>
        <taxon>Astrocoeniina</taxon>
        <taxon>Acroporidae</taxon>
        <taxon>Acropora</taxon>
    </lineage>
</organism>
<evidence type="ECO:0000256" key="3">
    <source>
        <dbReference type="ARBA" id="ARBA00022989"/>
    </source>
</evidence>
<feature type="transmembrane region" description="Helical" evidence="5">
    <location>
        <begin position="189"/>
        <end position="208"/>
    </location>
</feature>
<feature type="transmembrane region" description="Helical" evidence="5">
    <location>
        <begin position="31"/>
        <end position="51"/>
    </location>
</feature>
<evidence type="ECO:0000313" key="8">
    <source>
        <dbReference type="Proteomes" id="UP001249851"/>
    </source>
</evidence>
<keyword evidence="2 5" id="KW-0812">Transmembrane</keyword>
<dbReference type="GO" id="GO:0015171">
    <property type="term" value="F:amino acid transmembrane transporter activity"/>
    <property type="evidence" value="ECO:0007669"/>
    <property type="project" value="TreeGrafter"/>
</dbReference>
<comment type="caution">
    <text evidence="7">The sequence shown here is derived from an EMBL/GenBank/DDBJ whole genome shotgun (WGS) entry which is preliminary data.</text>
</comment>
<feature type="transmembrane region" description="Helical" evidence="5">
    <location>
        <begin position="384"/>
        <end position="405"/>
    </location>
</feature>
<feature type="transmembrane region" description="Helical" evidence="5">
    <location>
        <begin position="263"/>
        <end position="288"/>
    </location>
</feature>
<evidence type="ECO:0000256" key="5">
    <source>
        <dbReference type="SAM" id="Phobius"/>
    </source>
</evidence>
<feature type="transmembrane region" description="Helical" evidence="5">
    <location>
        <begin position="163"/>
        <end position="180"/>
    </location>
</feature>
<dbReference type="InterPro" id="IPR002293">
    <property type="entry name" value="AA/rel_permease1"/>
</dbReference>
<dbReference type="Pfam" id="PF13520">
    <property type="entry name" value="AA_permease_2"/>
    <property type="match status" value="1"/>
</dbReference>
<keyword evidence="3 5" id="KW-1133">Transmembrane helix</keyword>
<reference evidence="7" key="2">
    <citation type="journal article" date="2023" name="Science">
        <title>Genomic signatures of disease resistance in endangered staghorn corals.</title>
        <authorList>
            <person name="Vollmer S.V."/>
            <person name="Selwyn J.D."/>
            <person name="Despard B.A."/>
            <person name="Roesel C.L."/>
        </authorList>
    </citation>
    <scope>NUCLEOTIDE SEQUENCE</scope>
    <source>
        <strain evidence="7">K2</strain>
    </source>
</reference>
<dbReference type="GO" id="GO:0005886">
    <property type="term" value="C:plasma membrane"/>
    <property type="evidence" value="ECO:0007669"/>
    <property type="project" value="TreeGrafter"/>
</dbReference>
<dbReference type="EMBL" id="JARQWQ010000001">
    <property type="protein sequence ID" value="KAK2574371.1"/>
    <property type="molecule type" value="Genomic_DNA"/>
</dbReference>
<comment type="subcellular location">
    <subcellularLocation>
        <location evidence="1">Membrane</location>
        <topology evidence="1">Multi-pass membrane protein</topology>
    </subcellularLocation>
</comment>
<dbReference type="InterPro" id="IPR029485">
    <property type="entry name" value="CAT_C"/>
</dbReference>
<feature type="transmembrane region" description="Helical" evidence="5">
    <location>
        <begin position="520"/>
        <end position="543"/>
    </location>
</feature>
<gene>
    <name evidence="7" type="ORF">P5673_000527</name>
</gene>
<evidence type="ECO:0000256" key="1">
    <source>
        <dbReference type="ARBA" id="ARBA00004141"/>
    </source>
</evidence>
<evidence type="ECO:0000256" key="2">
    <source>
        <dbReference type="ARBA" id="ARBA00022692"/>
    </source>
</evidence>
<proteinExistence type="predicted"/>
<feature type="transmembrane region" description="Helical" evidence="5">
    <location>
        <begin position="96"/>
        <end position="120"/>
    </location>
</feature>
<feature type="transmembrane region" description="Helical" evidence="5">
    <location>
        <begin position="555"/>
        <end position="572"/>
    </location>
</feature>
<feature type="transmembrane region" description="Helical" evidence="5">
    <location>
        <begin position="495"/>
        <end position="514"/>
    </location>
</feature>
<dbReference type="PANTHER" id="PTHR43243">
    <property type="entry name" value="INNER MEMBRANE TRANSPORTER YGJI-RELATED"/>
    <property type="match status" value="1"/>
</dbReference>
<evidence type="ECO:0000256" key="4">
    <source>
        <dbReference type="ARBA" id="ARBA00023136"/>
    </source>
</evidence>
<feature type="domain" description="Cationic amino acid transporter C-terminal" evidence="6">
    <location>
        <begin position="524"/>
        <end position="574"/>
    </location>
</feature>
<protein>
    <submittedName>
        <fullName evidence="7">Cationic amino acid transporter 2</fullName>
    </submittedName>
</protein>
<feature type="transmembrane region" description="Helical" evidence="5">
    <location>
        <begin position="220"/>
        <end position="242"/>
    </location>
</feature>
<name>A0AAD9R7S7_ACRCE</name>
<evidence type="ECO:0000313" key="7">
    <source>
        <dbReference type="EMBL" id="KAK2574371.1"/>
    </source>
</evidence>
<dbReference type="Proteomes" id="UP001249851">
    <property type="component" value="Unassembled WGS sequence"/>
</dbReference>